<keyword evidence="1" id="KW-0812">Transmembrane</keyword>
<feature type="transmembrane region" description="Helical" evidence="1">
    <location>
        <begin position="12"/>
        <end position="34"/>
    </location>
</feature>
<proteinExistence type="predicted"/>
<evidence type="ECO:0000313" key="3">
    <source>
        <dbReference type="EMBL" id="PZQ82109.1"/>
    </source>
</evidence>
<evidence type="ECO:0000313" key="4">
    <source>
        <dbReference type="Proteomes" id="UP000248887"/>
    </source>
</evidence>
<keyword evidence="1" id="KW-1133">Transmembrane helix</keyword>
<feature type="domain" description="YjiS-like" evidence="2">
    <location>
        <begin position="39"/>
        <end position="65"/>
    </location>
</feature>
<sequence length="120" mass="12915">MSYIGEVRRSAFASFGAAASGLLVASAMGTIQFIKALGRRRYLVQLGEFDDHMLKDIGLTRADLRDASSGPIWQDPTATLVVRAVERRASRRQVARANLKLVSSQVPAQQAPAANLISCG</sequence>
<dbReference type="AlphaFoldDB" id="A0A2W5R0J8"/>
<comment type="caution">
    <text evidence="3">The sequence shown here is derived from an EMBL/GenBank/DDBJ whole genome shotgun (WGS) entry which is preliminary data.</text>
</comment>
<protein>
    <recommendedName>
        <fullName evidence="2">YjiS-like domain-containing protein</fullName>
    </recommendedName>
</protein>
<evidence type="ECO:0000256" key="1">
    <source>
        <dbReference type="SAM" id="Phobius"/>
    </source>
</evidence>
<gene>
    <name evidence="3" type="ORF">DI549_12115</name>
</gene>
<evidence type="ECO:0000259" key="2">
    <source>
        <dbReference type="Pfam" id="PF06568"/>
    </source>
</evidence>
<dbReference type="Proteomes" id="UP000248887">
    <property type="component" value="Unassembled WGS sequence"/>
</dbReference>
<name>A0A2W5R0J8_ANCNO</name>
<organism evidence="3 4">
    <name type="scientific">Ancylobacter novellus</name>
    <name type="common">Thiobacillus novellus</name>
    <dbReference type="NCBI Taxonomy" id="921"/>
    <lineage>
        <taxon>Bacteria</taxon>
        <taxon>Pseudomonadati</taxon>
        <taxon>Pseudomonadota</taxon>
        <taxon>Alphaproteobacteria</taxon>
        <taxon>Hyphomicrobiales</taxon>
        <taxon>Xanthobacteraceae</taxon>
        <taxon>Ancylobacter</taxon>
    </lineage>
</organism>
<dbReference type="InterPro" id="IPR009506">
    <property type="entry name" value="YjiS-like"/>
</dbReference>
<keyword evidence="1" id="KW-0472">Membrane</keyword>
<reference evidence="3 4" key="1">
    <citation type="submission" date="2017-08" db="EMBL/GenBank/DDBJ databases">
        <title>Infants hospitalized years apart are colonized by the same room-sourced microbial strains.</title>
        <authorList>
            <person name="Brooks B."/>
            <person name="Olm M.R."/>
            <person name="Firek B.A."/>
            <person name="Baker R."/>
            <person name="Thomas B.C."/>
            <person name="Morowitz M.J."/>
            <person name="Banfield J.F."/>
        </authorList>
    </citation>
    <scope>NUCLEOTIDE SEQUENCE [LARGE SCALE GENOMIC DNA]</scope>
    <source>
        <strain evidence="3">S2_005_001_R2_27</strain>
    </source>
</reference>
<accession>A0A2W5R0J8</accession>
<dbReference type="Pfam" id="PF06568">
    <property type="entry name" value="YjiS-like"/>
    <property type="match status" value="1"/>
</dbReference>
<dbReference type="EMBL" id="QFQD01000035">
    <property type="protein sequence ID" value="PZQ82109.1"/>
    <property type="molecule type" value="Genomic_DNA"/>
</dbReference>